<evidence type="ECO:0000313" key="2">
    <source>
        <dbReference type="Proteomes" id="UP001370758"/>
    </source>
</evidence>
<organism evidence="1 2">
    <name type="scientific">Arthrobotrys musiformis</name>
    <dbReference type="NCBI Taxonomy" id="47236"/>
    <lineage>
        <taxon>Eukaryota</taxon>
        <taxon>Fungi</taxon>
        <taxon>Dikarya</taxon>
        <taxon>Ascomycota</taxon>
        <taxon>Pezizomycotina</taxon>
        <taxon>Orbiliomycetes</taxon>
        <taxon>Orbiliales</taxon>
        <taxon>Orbiliaceae</taxon>
        <taxon>Arthrobotrys</taxon>
    </lineage>
</organism>
<dbReference type="Proteomes" id="UP001370758">
    <property type="component" value="Unassembled WGS sequence"/>
</dbReference>
<reference evidence="1 2" key="1">
    <citation type="submission" date="2023-08" db="EMBL/GenBank/DDBJ databases">
        <authorList>
            <person name="Palmer J.M."/>
        </authorList>
    </citation>
    <scope>NUCLEOTIDE SEQUENCE [LARGE SCALE GENOMIC DNA]</scope>
    <source>
        <strain evidence="1 2">TWF481</strain>
    </source>
</reference>
<protein>
    <submittedName>
        <fullName evidence="1">Uncharacterized protein</fullName>
    </submittedName>
</protein>
<accession>A0AAV9WCW9</accession>
<gene>
    <name evidence="1" type="ORF">TWF481_005178</name>
</gene>
<name>A0AAV9WCW9_9PEZI</name>
<dbReference type="AlphaFoldDB" id="A0AAV9WCW9"/>
<dbReference type="EMBL" id="JAVHJL010000003">
    <property type="protein sequence ID" value="KAK6506719.1"/>
    <property type="molecule type" value="Genomic_DNA"/>
</dbReference>
<evidence type="ECO:0000313" key="1">
    <source>
        <dbReference type="EMBL" id="KAK6506719.1"/>
    </source>
</evidence>
<proteinExistence type="predicted"/>
<comment type="caution">
    <text evidence="1">The sequence shown here is derived from an EMBL/GenBank/DDBJ whole genome shotgun (WGS) entry which is preliminary data.</text>
</comment>
<sequence length="83" mass="9100">MIEFDMTQGGRRGVEIGVKESGKNFQILYKSGAESPGWSEVDDDDNMKDYIKSFKSGSTYAVVVNPFMEQGVADSQADVVKAI</sequence>
<keyword evidence="2" id="KW-1185">Reference proteome</keyword>